<accession>A0ABU1SKG7</accession>
<evidence type="ECO:0000256" key="1">
    <source>
        <dbReference type="SAM" id="MobiDB-lite"/>
    </source>
</evidence>
<name>A0ABU1SKG7_9HYPH</name>
<gene>
    <name evidence="2" type="ORF">J2W52_000415</name>
</gene>
<dbReference type="EMBL" id="JAVDUP010000001">
    <property type="protein sequence ID" value="MDR6898827.1"/>
    <property type="molecule type" value="Genomic_DNA"/>
</dbReference>
<keyword evidence="3" id="KW-1185">Reference proteome</keyword>
<dbReference type="Proteomes" id="UP001250791">
    <property type="component" value="Unassembled WGS sequence"/>
</dbReference>
<evidence type="ECO:0000313" key="2">
    <source>
        <dbReference type="EMBL" id="MDR6898827.1"/>
    </source>
</evidence>
<evidence type="ECO:0008006" key="4">
    <source>
        <dbReference type="Google" id="ProtNLM"/>
    </source>
</evidence>
<protein>
    <recommendedName>
        <fullName evidence="4">Transposase</fullName>
    </recommendedName>
</protein>
<sequence length="55" mass="6271">MPGDQVDYQSQKSTDNRGKRFLSTEDTPTSTPADKIKSWRPRILGDDLVNLQHEP</sequence>
<feature type="region of interest" description="Disordered" evidence="1">
    <location>
        <begin position="1"/>
        <end position="39"/>
    </location>
</feature>
<comment type="caution">
    <text evidence="2">The sequence shown here is derived from an EMBL/GenBank/DDBJ whole genome shotgun (WGS) entry which is preliminary data.</text>
</comment>
<organism evidence="2 3">
    <name type="scientific">Rhizobium miluonense</name>
    <dbReference type="NCBI Taxonomy" id="411945"/>
    <lineage>
        <taxon>Bacteria</taxon>
        <taxon>Pseudomonadati</taxon>
        <taxon>Pseudomonadota</taxon>
        <taxon>Alphaproteobacteria</taxon>
        <taxon>Hyphomicrobiales</taxon>
        <taxon>Rhizobiaceae</taxon>
        <taxon>Rhizobium/Agrobacterium group</taxon>
        <taxon>Rhizobium</taxon>
    </lineage>
</organism>
<reference evidence="2 3" key="1">
    <citation type="submission" date="2023-07" db="EMBL/GenBank/DDBJ databases">
        <title>Sorghum-associated microbial communities from plants grown in Nebraska, USA.</title>
        <authorList>
            <person name="Schachtman D."/>
        </authorList>
    </citation>
    <scope>NUCLEOTIDE SEQUENCE [LARGE SCALE GENOMIC DNA]</scope>
    <source>
        <strain evidence="2 3">3199</strain>
    </source>
</reference>
<proteinExistence type="predicted"/>
<evidence type="ECO:0000313" key="3">
    <source>
        <dbReference type="Proteomes" id="UP001250791"/>
    </source>
</evidence>